<name>I0I267_CALAS</name>
<accession>I0I267</accession>
<proteinExistence type="predicted"/>
<dbReference type="GO" id="GO:0004521">
    <property type="term" value="F:RNA endonuclease activity"/>
    <property type="evidence" value="ECO:0007669"/>
    <property type="project" value="InterPro"/>
</dbReference>
<protein>
    <submittedName>
        <fullName evidence="3">Putative guanyl-specific ribonuclease</fullName>
    </submittedName>
</protein>
<organism evidence="3 4">
    <name type="scientific">Caldilinea aerophila (strain DSM 14535 / JCM 11387 / NBRC 104270 / STL-6-O1)</name>
    <dbReference type="NCBI Taxonomy" id="926550"/>
    <lineage>
        <taxon>Bacteria</taxon>
        <taxon>Bacillati</taxon>
        <taxon>Chloroflexota</taxon>
        <taxon>Caldilineae</taxon>
        <taxon>Caldilineales</taxon>
        <taxon>Caldilineaceae</taxon>
        <taxon>Caldilinea</taxon>
    </lineage>
</organism>
<dbReference type="GO" id="GO:0016787">
    <property type="term" value="F:hydrolase activity"/>
    <property type="evidence" value="ECO:0007669"/>
    <property type="project" value="UniProtKB-KW"/>
</dbReference>
<dbReference type="Proteomes" id="UP000007880">
    <property type="component" value="Chromosome"/>
</dbReference>
<dbReference type="InterPro" id="IPR000026">
    <property type="entry name" value="N1-like"/>
</dbReference>
<evidence type="ECO:0000313" key="3">
    <source>
        <dbReference type="EMBL" id="BAL99354.1"/>
    </source>
</evidence>
<reference evidence="3 4" key="1">
    <citation type="submission" date="2012-02" db="EMBL/GenBank/DDBJ databases">
        <title>Complete genome sequence of Caldilinea aerophila DSM 14535 (= NBRC 102666).</title>
        <authorList>
            <person name="Oguchi A."/>
            <person name="Hosoyama A."/>
            <person name="Sekine M."/>
            <person name="Fukai R."/>
            <person name="Kato Y."/>
            <person name="Nakamura S."/>
            <person name="Hanada S."/>
            <person name="Yamazaki S."/>
            <person name="Fujita N."/>
        </authorList>
    </citation>
    <scope>NUCLEOTIDE SEQUENCE [LARGE SCALE GENOMIC DNA]</scope>
    <source>
        <strain evidence="4">DSM 14535 / JCM 11387 / NBRC 104270 / STL-6-O1</strain>
    </source>
</reference>
<dbReference type="PATRIC" id="fig|926550.5.peg.1392"/>
<dbReference type="KEGG" id="cap:CLDAP_13150"/>
<evidence type="ECO:0000256" key="1">
    <source>
        <dbReference type="ARBA" id="ARBA00022722"/>
    </source>
</evidence>
<dbReference type="SUPFAM" id="SSF53933">
    <property type="entry name" value="Microbial ribonucleases"/>
    <property type="match status" value="1"/>
</dbReference>
<dbReference type="STRING" id="926550.CLDAP_13150"/>
<dbReference type="eggNOG" id="COG4290">
    <property type="taxonomic scope" value="Bacteria"/>
</dbReference>
<dbReference type="AlphaFoldDB" id="I0I267"/>
<dbReference type="GO" id="GO:0003723">
    <property type="term" value="F:RNA binding"/>
    <property type="evidence" value="ECO:0007669"/>
    <property type="project" value="InterPro"/>
</dbReference>
<keyword evidence="1" id="KW-0540">Nuclease</keyword>
<dbReference type="InterPro" id="IPR016191">
    <property type="entry name" value="Ribonuclease/ribotoxin"/>
</dbReference>
<keyword evidence="2" id="KW-0378">Hydrolase</keyword>
<dbReference type="Pfam" id="PF00545">
    <property type="entry name" value="Ribonuclease"/>
    <property type="match status" value="1"/>
</dbReference>
<gene>
    <name evidence="3" type="ordered locus">CLDAP_13150</name>
</gene>
<dbReference type="EMBL" id="AP012337">
    <property type="protein sequence ID" value="BAL99354.1"/>
    <property type="molecule type" value="Genomic_DNA"/>
</dbReference>
<keyword evidence="4" id="KW-1185">Reference proteome</keyword>
<dbReference type="Gene3D" id="3.10.450.30">
    <property type="entry name" value="Microbial ribonucleases"/>
    <property type="match status" value="1"/>
</dbReference>
<dbReference type="HOGENOM" id="CLU_1400206_0_0_0"/>
<evidence type="ECO:0000313" key="4">
    <source>
        <dbReference type="Proteomes" id="UP000007880"/>
    </source>
</evidence>
<evidence type="ECO:0000256" key="2">
    <source>
        <dbReference type="ARBA" id="ARBA00022801"/>
    </source>
</evidence>
<sequence length="194" mass="20832">MISFIIVVALIIVWWRFSEHPPQAPQSEPLPLILVTLDTGAATTPPSPPALPSPVQAALPAPVGILTAPIAATASVNTSPVPSLTTSVAVTPARAPPTYIDGFPVITLDELPPEALDTLALIERGGPFPFRQDGTIFQNRERLLPLKPAGYYREYTVITPGASTRGARRIVAGAGGELYYTDDHYASFRRIWKP</sequence>